<protein>
    <submittedName>
        <fullName evidence="2">Uncharacterized protein</fullName>
    </submittedName>
</protein>
<keyword evidence="4" id="KW-1185">Reference proteome</keyword>
<dbReference type="Proteomes" id="UP000030764">
    <property type="component" value="Unassembled WGS sequence"/>
</dbReference>
<sequence>MEEEHLQKKVEFYFTTMKKHCEDDEALPSTSSKSSFTPLARQQRLDLYFTAMKKQCEDDEELPSTSNRTSPATTFPDEGEQPVDLEGYLTSLEEKMMSDLRMYGKRPPSDPVIKPEKIVTWQPSLEASCRGRTLDSFTSASIV</sequence>
<evidence type="ECO:0000313" key="2">
    <source>
        <dbReference type="EMBL" id="KFD56706.1"/>
    </source>
</evidence>
<dbReference type="EMBL" id="KL367692">
    <property type="protein sequence ID" value="KFD60134.1"/>
    <property type="molecule type" value="Genomic_DNA"/>
</dbReference>
<proteinExistence type="predicted"/>
<evidence type="ECO:0000256" key="1">
    <source>
        <dbReference type="SAM" id="MobiDB-lite"/>
    </source>
</evidence>
<dbReference type="EMBL" id="KL363192">
    <property type="protein sequence ID" value="KFD56706.1"/>
    <property type="molecule type" value="Genomic_DNA"/>
</dbReference>
<evidence type="ECO:0000313" key="3">
    <source>
        <dbReference type="EMBL" id="KFD60134.1"/>
    </source>
</evidence>
<gene>
    <name evidence="2" type="ORF">M513_02382</name>
    <name evidence="3" type="ORF">M514_02382</name>
</gene>
<dbReference type="Proteomes" id="UP000030758">
    <property type="component" value="Unassembled WGS sequence"/>
</dbReference>
<reference evidence="2 4" key="1">
    <citation type="journal article" date="2014" name="Nat. Genet.">
        <title>Genome and transcriptome of the porcine whipworm Trichuris suis.</title>
        <authorList>
            <person name="Jex A.R."/>
            <person name="Nejsum P."/>
            <person name="Schwarz E.M."/>
            <person name="Hu L."/>
            <person name="Young N.D."/>
            <person name="Hall R.S."/>
            <person name="Korhonen P.K."/>
            <person name="Liao S."/>
            <person name="Thamsborg S."/>
            <person name="Xia J."/>
            <person name="Xu P."/>
            <person name="Wang S."/>
            <person name="Scheerlinck J.P."/>
            <person name="Hofmann A."/>
            <person name="Sternberg P.W."/>
            <person name="Wang J."/>
            <person name="Gasser R.B."/>
        </authorList>
    </citation>
    <scope>NUCLEOTIDE SEQUENCE [LARGE SCALE GENOMIC DNA]</scope>
    <source>
        <strain evidence="3">DCEP-RM93F</strain>
        <strain evidence="2">DCEP-RM93M</strain>
    </source>
</reference>
<accession>A0A085MHL0</accession>
<name>A0A085MHL0_9BILA</name>
<feature type="compositionally biased region" description="Polar residues" evidence="1">
    <location>
        <begin position="63"/>
        <end position="73"/>
    </location>
</feature>
<evidence type="ECO:0000313" key="4">
    <source>
        <dbReference type="Proteomes" id="UP000030764"/>
    </source>
</evidence>
<feature type="region of interest" description="Disordered" evidence="1">
    <location>
        <begin position="56"/>
        <end position="84"/>
    </location>
</feature>
<organism evidence="2 4">
    <name type="scientific">Trichuris suis</name>
    <name type="common">pig whipworm</name>
    <dbReference type="NCBI Taxonomy" id="68888"/>
    <lineage>
        <taxon>Eukaryota</taxon>
        <taxon>Metazoa</taxon>
        <taxon>Ecdysozoa</taxon>
        <taxon>Nematoda</taxon>
        <taxon>Enoplea</taxon>
        <taxon>Dorylaimia</taxon>
        <taxon>Trichinellida</taxon>
        <taxon>Trichuridae</taxon>
        <taxon>Trichuris</taxon>
    </lineage>
</organism>
<dbReference type="AlphaFoldDB" id="A0A085MHL0"/>